<evidence type="ECO:0000313" key="3">
    <source>
        <dbReference type="Proteomes" id="UP000243626"/>
    </source>
</evidence>
<dbReference type="GO" id="GO:0016747">
    <property type="term" value="F:acyltransferase activity, transferring groups other than amino-acyl groups"/>
    <property type="evidence" value="ECO:0007669"/>
    <property type="project" value="InterPro"/>
</dbReference>
<dbReference type="InterPro" id="IPR016181">
    <property type="entry name" value="Acyl_CoA_acyltransferase"/>
</dbReference>
<keyword evidence="3" id="KW-1185">Reference proteome</keyword>
<gene>
    <name evidence="2" type="ORF">CJ229_004370</name>
</gene>
<dbReference type="PROSITE" id="PS51186">
    <property type="entry name" value="GNAT"/>
    <property type="match status" value="1"/>
</dbReference>
<reference evidence="3" key="1">
    <citation type="submission" date="2017-09" db="EMBL/GenBank/DDBJ databases">
        <title>Bacterial strain isolated from the female urinary microbiota.</title>
        <authorList>
            <person name="Thomas-White K."/>
            <person name="Kumar N."/>
            <person name="Forster S."/>
            <person name="Putonti C."/>
            <person name="Lawley T."/>
            <person name="Wolfe A.J."/>
        </authorList>
    </citation>
    <scope>NUCLEOTIDE SEQUENCE [LARGE SCALE GENOMIC DNA]</scope>
    <source>
        <strain evidence="3">UMB0959</strain>
    </source>
</reference>
<dbReference type="RefSeq" id="WP_102167693.1">
    <property type="nucleotide sequence ID" value="NZ_CP136964.1"/>
</dbReference>
<dbReference type="PANTHER" id="PTHR43617">
    <property type="entry name" value="L-AMINO ACID N-ACETYLTRANSFERASE"/>
    <property type="match status" value="1"/>
</dbReference>
<dbReference type="Proteomes" id="UP000243626">
    <property type="component" value="Chromosome"/>
</dbReference>
<name>A0AAF1BNM3_9STAP</name>
<dbReference type="KEGG" id="nmy:CJ229_004370"/>
<dbReference type="SUPFAM" id="SSF55729">
    <property type="entry name" value="Acyl-CoA N-acyltransferases (Nat)"/>
    <property type="match status" value="1"/>
</dbReference>
<feature type="domain" description="N-acetyltransferase" evidence="1">
    <location>
        <begin position="3"/>
        <end position="161"/>
    </location>
</feature>
<proteinExistence type="predicted"/>
<dbReference type="InterPro" id="IPR050276">
    <property type="entry name" value="MshD_Acetyltransferase"/>
</dbReference>
<dbReference type="EMBL" id="CP136964">
    <property type="protein sequence ID" value="WOS96949.1"/>
    <property type="molecule type" value="Genomic_DNA"/>
</dbReference>
<protein>
    <submittedName>
        <fullName evidence="2">GNAT family N-acetyltransferase</fullName>
    </submittedName>
</protein>
<organism evidence="2 3">
    <name type="scientific">Nosocomiicoccus massiliensis</name>
    <dbReference type="NCBI Taxonomy" id="1232430"/>
    <lineage>
        <taxon>Bacteria</taxon>
        <taxon>Bacillati</taxon>
        <taxon>Bacillota</taxon>
        <taxon>Bacilli</taxon>
        <taxon>Bacillales</taxon>
        <taxon>Staphylococcaceae</taxon>
        <taxon>Nosocomiicoccus</taxon>
    </lineage>
</organism>
<dbReference type="Pfam" id="PF00583">
    <property type="entry name" value="Acetyltransf_1"/>
    <property type="match status" value="1"/>
</dbReference>
<evidence type="ECO:0000313" key="2">
    <source>
        <dbReference type="EMBL" id="WOS96949.1"/>
    </source>
</evidence>
<dbReference type="AlphaFoldDB" id="A0AAF1BNM3"/>
<sequence length="161" mass="18758">MDLIIRKMLEADIPDVQYVAKKSWNATYQGIIPEDVQNSFLKVAYSDEMLKKRLDQIIFVAEHDEKIIGFINFKETEQPNTYDLSAIYILPDYQGKRTGSRLIAHSIEPIKNFEKIFLEVEKDNINAVNFYKKLGFKIVDEYDDEFDGHVLKTLEMSLSNV</sequence>
<dbReference type="CDD" id="cd04301">
    <property type="entry name" value="NAT_SF"/>
    <property type="match status" value="1"/>
</dbReference>
<dbReference type="Gene3D" id="3.40.630.30">
    <property type="match status" value="1"/>
</dbReference>
<accession>A0AAF1BNM3</accession>
<dbReference type="InterPro" id="IPR000182">
    <property type="entry name" value="GNAT_dom"/>
</dbReference>
<evidence type="ECO:0000259" key="1">
    <source>
        <dbReference type="PROSITE" id="PS51186"/>
    </source>
</evidence>